<dbReference type="AlphaFoldDB" id="A0A1F6NR84"/>
<evidence type="ECO:0000256" key="1">
    <source>
        <dbReference type="SAM" id="Phobius"/>
    </source>
</evidence>
<proteinExistence type="predicted"/>
<comment type="caution">
    <text evidence="2">The sequence shown here is derived from an EMBL/GenBank/DDBJ whole genome shotgun (WGS) entry which is preliminary data.</text>
</comment>
<evidence type="ECO:0000313" key="3">
    <source>
        <dbReference type="Proteomes" id="UP000178349"/>
    </source>
</evidence>
<evidence type="ECO:0000313" key="2">
    <source>
        <dbReference type="EMBL" id="OGH86395.1"/>
    </source>
</evidence>
<name>A0A1F6NR84_9BACT</name>
<accession>A0A1F6NR84</accession>
<protein>
    <submittedName>
        <fullName evidence="2">Uncharacterized protein</fullName>
    </submittedName>
</protein>
<keyword evidence="1" id="KW-1133">Transmembrane helix</keyword>
<feature type="transmembrane region" description="Helical" evidence="1">
    <location>
        <begin position="12"/>
        <end position="30"/>
    </location>
</feature>
<keyword evidence="1" id="KW-0472">Membrane</keyword>
<dbReference type="Proteomes" id="UP000178349">
    <property type="component" value="Unassembled WGS sequence"/>
</dbReference>
<organism evidence="2 3">
    <name type="scientific">Candidatus Magasanikbacteria bacterium RIFOXYC12_FULL_33_11</name>
    <dbReference type="NCBI Taxonomy" id="1798701"/>
    <lineage>
        <taxon>Bacteria</taxon>
        <taxon>Candidatus Magasanikiibacteriota</taxon>
    </lineage>
</organism>
<feature type="transmembrane region" description="Helical" evidence="1">
    <location>
        <begin position="36"/>
        <end position="56"/>
    </location>
</feature>
<sequence>MKYFTSLKIIQGICFLVIALMLLGFITLWVEGTLDAETGFGVLLMAFILFSINHLASLQKKFISYTLEKIDPEKLKEINKEKNSF</sequence>
<keyword evidence="1" id="KW-0812">Transmembrane</keyword>
<dbReference type="EMBL" id="MFQW01000021">
    <property type="protein sequence ID" value="OGH86395.1"/>
    <property type="molecule type" value="Genomic_DNA"/>
</dbReference>
<reference evidence="2 3" key="1">
    <citation type="journal article" date="2016" name="Nat. Commun.">
        <title>Thousands of microbial genomes shed light on interconnected biogeochemical processes in an aquifer system.</title>
        <authorList>
            <person name="Anantharaman K."/>
            <person name="Brown C.T."/>
            <person name="Hug L.A."/>
            <person name="Sharon I."/>
            <person name="Castelle C.J."/>
            <person name="Probst A.J."/>
            <person name="Thomas B.C."/>
            <person name="Singh A."/>
            <person name="Wilkins M.J."/>
            <person name="Karaoz U."/>
            <person name="Brodie E.L."/>
            <person name="Williams K.H."/>
            <person name="Hubbard S.S."/>
            <person name="Banfield J.F."/>
        </authorList>
    </citation>
    <scope>NUCLEOTIDE SEQUENCE [LARGE SCALE GENOMIC DNA]</scope>
</reference>
<gene>
    <name evidence="2" type="ORF">A2493_01035</name>
</gene>